<keyword evidence="4" id="KW-1133">Transmembrane helix</keyword>
<dbReference type="AlphaFoldDB" id="A0A2W1LAA9"/>
<dbReference type="EMBL" id="QKRB01000042">
    <property type="protein sequence ID" value="PZD96156.1"/>
    <property type="molecule type" value="Genomic_DNA"/>
</dbReference>
<evidence type="ECO:0000313" key="5">
    <source>
        <dbReference type="EMBL" id="PZD96156.1"/>
    </source>
</evidence>
<comment type="caution">
    <text evidence="5">The sequence shown here is derived from an EMBL/GenBank/DDBJ whole genome shotgun (WGS) entry which is preliminary data.</text>
</comment>
<dbReference type="Pfam" id="PF03334">
    <property type="entry name" value="PhaG_MnhG_YufB"/>
    <property type="match status" value="1"/>
</dbReference>
<feature type="transmembrane region" description="Helical" evidence="4">
    <location>
        <begin position="12"/>
        <end position="32"/>
    </location>
</feature>
<dbReference type="NCBIfam" id="NF009314">
    <property type="entry name" value="PRK12674.1-2"/>
    <property type="match status" value="1"/>
</dbReference>
<keyword evidence="3" id="KW-0813">Transport</keyword>
<dbReference type="NCBIfam" id="TIGR01300">
    <property type="entry name" value="CPA3_mnhG_phaG"/>
    <property type="match status" value="1"/>
</dbReference>
<dbReference type="GO" id="GO:0015385">
    <property type="term" value="F:sodium:proton antiporter activity"/>
    <property type="evidence" value="ECO:0007669"/>
    <property type="project" value="TreeGrafter"/>
</dbReference>
<evidence type="ECO:0000256" key="4">
    <source>
        <dbReference type="SAM" id="Phobius"/>
    </source>
</evidence>
<protein>
    <submittedName>
        <fullName evidence="5">Na+/H+ antiporter subunit G</fullName>
    </submittedName>
</protein>
<evidence type="ECO:0000256" key="1">
    <source>
        <dbReference type="ARBA" id="ARBA00004141"/>
    </source>
</evidence>
<dbReference type="PANTHER" id="PTHR34703:SF1">
    <property type="entry name" value="ANTIPORTER SUBUNIT MNHG2-RELATED"/>
    <property type="match status" value="1"/>
</dbReference>
<keyword evidence="6" id="KW-1185">Reference proteome</keyword>
<evidence type="ECO:0000256" key="2">
    <source>
        <dbReference type="ARBA" id="ARBA00008404"/>
    </source>
</evidence>
<name>A0A2W1LAA9_9BACL</name>
<feature type="transmembrane region" description="Helical" evidence="4">
    <location>
        <begin position="69"/>
        <end position="89"/>
    </location>
</feature>
<dbReference type="PANTHER" id="PTHR34703">
    <property type="entry name" value="ANTIPORTER SUBUNIT MNHG2-RELATED"/>
    <property type="match status" value="1"/>
</dbReference>
<proteinExistence type="inferred from homology"/>
<keyword evidence="3" id="KW-0050">Antiport</keyword>
<dbReference type="InterPro" id="IPR005133">
    <property type="entry name" value="PhaG_MnhG_YufB"/>
</dbReference>
<sequence length="126" mass="13621">MKEVIVESLVGILVLLGALLSALSSFGLIRLPDVYLRSHAATKSTTLGILSILTGAFLYFMLLDGHTSARLLLGIIFVFITAPVAGHLIGRAAYRTGVPLWSKSVQDDLKAVVEQEEQSRERGRNG</sequence>
<feature type="transmembrane region" description="Helical" evidence="4">
    <location>
        <begin position="44"/>
        <end position="63"/>
    </location>
</feature>
<comment type="similarity">
    <text evidence="2">Belongs to the CPA3 antiporters (TC 2.A.63) subunit G family.</text>
</comment>
<organism evidence="5 6">
    <name type="scientific">Paenibacillus sambharensis</name>
    <dbReference type="NCBI Taxonomy" id="1803190"/>
    <lineage>
        <taxon>Bacteria</taxon>
        <taxon>Bacillati</taxon>
        <taxon>Bacillota</taxon>
        <taxon>Bacilli</taxon>
        <taxon>Bacillales</taxon>
        <taxon>Paenibacillaceae</taxon>
        <taxon>Paenibacillus</taxon>
    </lineage>
</organism>
<keyword evidence="4" id="KW-0812">Transmembrane</keyword>
<dbReference type="GO" id="GO:0016020">
    <property type="term" value="C:membrane"/>
    <property type="evidence" value="ECO:0007669"/>
    <property type="project" value="UniProtKB-SubCell"/>
</dbReference>
<keyword evidence="4" id="KW-0472">Membrane</keyword>
<evidence type="ECO:0000256" key="3">
    <source>
        <dbReference type="ARBA" id="ARBA00022449"/>
    </source>
</evidence>
<dbReference type="OrthoDB" id="9806575at2"/>
<evidence type="ECO:0000313" key="6">
    <source>
        <dbReference type="Proteomes" id="UP000249522"/>
    </source>
</evidence>
<gene>
    <name evidence="5" type="ORF">DNH61_09620</name>
</gene>
<dbReference type="Proteomes" id="UP000249522">
    <property type="component" value="Unassembled WGS sequence"/>
</dbReference>
<dbReference type="RefSeq" id="WP_111146444.1">
    <property type="nucleotide sequence ID" value="NZ_QKRB01000042.1"/>
</dbReference>
<accession>A0A2W1LAA9</accession>
<reference evidence="5 6" key="1">
    <citation type="submission" date="2018-06" db="EMBL/GenBank/DDBJ databases">
        <title>Paenibacillus imtechensis sp. nov.</title>
        <authorList>
            <person name="Pinnaka A.K."/>
            <person name="Singh H."/>
            <person name="Kaur M."/>
        </authorList>
    </citation>
    <scope>NUCLEOTIDE SEQUENCE [LARGE SCALE GENOMIC DNA]</scope>
    <source>
        <strain evidence="5 6">SMB1</strain>
    </source>
</reference>
<comment type="subcellular location">
    <subcellularLocation>
        <location evidence="1">Membrane</location>
        <topology evidence="1">Multi-pass membrane protein</topology>
    </subcellularLocation>
</comment>